<evidence type="ECO:0000313" key="1">
    <source>
        <dbReference type="EMBL" id="QCT01617.1"/>
    </source>
</evidence>
<sequence>MERLRFKVISFGIFHSSLLLSFVGGNDFLVLYNLTLLQVTVQKTTTFFS</sequence>
<evidence type="ECO:0000313" key="2">
    <source>
        <dbReference type="Proteomes" id="UP000300879"/>
    </source>
</evidence>
<dbReference type="KEGG" id="palo:E6C60_0896"/>
<reference evidence="1 2" key="1">
    <citation type="submission" date="2019-05" db="EMBL/GenBank/DDBJ databases">
        <authorList>
            <person name="Chen C."/>
        </authorList>
    </citation>
    <scope>NUCLEOTIDE SEQUENCE [LARGE SCALE GENOMIC DNA]</scope>
    <source>
        <strain evidence="1 2">HB172198</strain>
    </source>
</reference>
<organism evidence="1 2">
    <name type="scientific">Paenibacillus algicola</name>
    <dbReference type="NCBI Taxonomy" id="2565926"/>
    <lineage>
        <taxon>Bacteria</taxon>
        <taxon>Bacillati</taxon>
        <taxon>Bacillota</taxon>
        <taxon>Bacilli</taxon>
        <taxon>Bacillales</taxon>
        <taxon>Paenibacillaceae</taxon>
        <taxon>Paenibacillus</taxon>
    </lineage>
</organism>
<proteinExistence type="predicted"/>
<keyword evidence="2" id="KW-1185">Reference proteome</keyword>
<dbReference type="AlphaFoldDB" id="A0A4P8XGJ4"/>
<name>A0A4P8XGJ4_9BACL</name>
<dbReference type="Proteomes" id="UP000300879">
    <property type="component" value="Chromosome"/>
</dbReference>
<protein>
    <submittedName>
        <fullName evidence="1">Uncharacterized protein</fullName>
    </submittedName>
</protein>
<accession>A0A4P8XGJ4</accession>
<gene>
    <name evidence="1" type="ORF">E6C60_0896</name>
</gene>
<dbReference type="EMBL" id="CP040396">
    <property type="protein sequence ID" value="QCT01617.1"/>
    <property type="molecule type" value="Genomic_DNA"/>
</dbReference>